<dbReference type="InterPro" id="IPR019282">
    <property type="entry name" value="Glycoamylase-like_cons_dom"/>
</dbReference>
<feature type="transmembrane region" description="Helical" evidence="3">
    <location>
        <begin position="984"/>
        <end position="1002"/>
    </location>
</feature>
<dbReference type="InterPro" id="IPR052047">
    <property type="entry name" value="GH94_Enzymes"/>
</dbReference>
<keyword evidence="8" id="KW-1185">Reference proteome</keyword>
<dbReference type="PATRIC" id="fig|946483.4.peg.1455"/>
<evidence type="ECO:0000259" key="6">
    <source>
        <dbReference type="Pfam" id="PF17167"/>
    </source>
</evidence>
<feature type="domain" description="Glycosyl hydrolase 94 catalytic" evidence="6">
    <location>
        <begin position="2312"/>
        <end position="2743"/>
    </location>
</feature>
<dbReference type="GO" id="GO:0016757">
    <property type="term" value="F:glycosyltransferase activity"/>
    <property type="evidence" value="ECO:0007669"/>
    <property type="project" value="UniProtKB-KW"/>
</dbReference>
<dbReference type="InterPro" id="IPR033432">
    <property type="entry name" value="GH94_catalytic"/>
</dbReference>
<keyword evidence="3" id="KW-0812">Transmembrane</keyword>
<dbReference type="CDD" id="cd11753">
    <property type="entry name" value="GH94N_ChvB_NdvB_2_like"/>
    <property type="match status" value="1"/>
</dbReference>
<dbReference type="KEGG" id="cbx:Cenrod_1441"/>
<keyword evidence="3" id="KW-1133">Transmembrane helix</keyword>
<dbReference type="Gene3D" id="1.50.10.140">
    <property type="match status" value="1"/>
</dbReference>
<dbReference type="STRING" id="946483.Cenrod_1441"/>
<dbReference type="Gene3D" id="1.50.10.10">
    <property type="match status" value="1"/>
</dbReference>
<evidence type="ECO:0000256" key="1">
    <source>
        <dbReference type="ARBA" id="ARBA00022676"/>
    </source>
</evidence>
<dbReference type="InterPro" id="IPR010383">
    <property type="entry name" value="Glyco_hydrolase_94_b-supersand"/>
</dbReference>
<evidence type="ECO:0000259" key="4">
    <source>
        <dbReference type="Pfam" id="PF06165"/>
    </source>
</evidence>
<gene>
    <name evidence="7" type="ORF">Cenrod_1441</name>
</gene>
<dbReference type="SUPFAM" id="SSF74650">
    <property type="entry name" value="Galactose mutarotase-like"/>
    <property type="match status" value="2"/>
</dbReference>
<accession>U5N804</accession>
<dbReference type="eggNOG" id="COG3459">
    <property type="taxonomic scope" value="Bacteria"/>
</dbReference>
<dbReference type="Pfam" id="PF17167">
    <property type="entry name" value="Glyco_hydro_94"/>
    <property type="match status" value="1"/>
</dbReference>
<dbReference type="InterPro" id="IPR011013">
    <property type="entry name" value="Gal_mutarotase_sf_dom"/>
</dbReference>
<dbReference type="InterPro" id="IPR008928">
    <property type="entry name" value="6-hairpin_glycosidase_sf"/>
</dbReference>
<dbReference type="PANTHER" id="PTHR37469">
    <property type="entry name" value="CELLOBIONIC ACID PHOSPHORYLASE-RELATED"/>
    <property type="match status" value="1"/>
</dbReference>
<organism evidence="7 8">
    <name type="scientific">Candidatus Symbiobacter mobilis CR</name>
    <dbReference type="NCBI Taxonomy" id="946483"/>
    <lineage>
        <taxon>Bacteria</taxon>
        <taxon>Pseudomonadati</taxon>
        <taxon>Pseudomonadota</taxon>
        <taxon>Betaproteobacteria</taxon>
        <taxon>Burkholderiales</taxon>
        <taxon>Comamonadaceae</taxon>
    </lineage>
</organism>
<dbReference type="GO" id="GO:0005975">
    <property type="term" value="P:carbohydrate metabolic process"/>
    <property type="evidence" value="ECO:0007669"/>
    <property type="project" value="InterPro"/>
</dbReference>
<dbReference type="InterPro" id="IPR037018">
    <property type="entry name" value="GH65_N"/>
</dbReference>
<dbReference type="PANTHER" id="PTHR37469:SF2">
    <property type="entry name" value="CELLOBIONIC ACID PHOSPHORYLASE"/>
    <property type="match status" value="1"/>
</dbReference>
<feature type="domain" description="Glycosyl hydrolase 94 supersandwich" evidence="4">
    <location>
        <begin position="1520"/>
        <end position="1787"/>
    </location>
</feature>
<dbReference type="Proteomes" id="UP000017184">
    <property type="component" value="Chromosome"/>
</dbReference>
<keyword evidence="1" id="KW-0328">Glycosyltransferase</keyword>
<dbReference type="SMART" id="SM01068">
    <property type="entry name" value="CBM_X"/>
    <property type="match status" value="2"/>
</dbReference>
<protein>
    <submittedName>
        <fullName evidence="7">Cyclic beta-1,2-glucan synthetase</fullName>
    </submittedName>
</protein>
<evidence type="ECO:0000313" key="7">
    <source>
        <dbReference type="EMBL" id="AGX87527.1"/>
    </source>
</evidence>
<dbReference type="HOGENOM" id="CLU_000646_0_0_4"/>
<dbReference type="GO" id="GO:0030246">
    <property type="term" value="F:carbohydrate binding"/>
    <property type="evidence" value="ECO:0007669"/>
    <property type="project" value="InterPro"/>
</dbReference>
<evidence type="ECO:0000256" key="2">
    <source>
        <dbReference type="ARBA" id="ARBA00022679"/>
    </source>
</evidence>
<evidence type="ECO:0000313" key="8">
    <source>
        <dbReference type="Proteomes" id="UP000017184"/>
    </source>
</evidence>
<feature type="domain" description="Glycoamylase-like" evidence="5">
    <location>
        <begin position="1261"/>
        <end position="1460"/>
    </location>
</feature>
<dbReference type="Pfam" id="PF10091">
    <property type="entry name" value="Glycoamylase"/>
    <property type="match status" value="1"/>
</dbReference>
<name>U5N804_9BURK</name>
<sequence>MGFLSPFSLRSPLSPLTHWDWIPQRVGRILDAGMGPALEPIRSEVFGIQRFAQHGRSLGDTHRAVQARFGQTTFYPRLRDNIRRLRAAHQYLLQQADFGLELSPAAQWLVDNFYLIESQLGDIHDGLPDRYFQSLPVLQDEPLVGLPRVYGVAWAFVAHTDSVFDGDLLVHFLNAYQERRELTQGEMWALPTTFRVVLIENLRRLADRVAAFKAACELANLCSDRFDTLEVSWMQDLLGTLNLRGVGQVFLAQLAQSQQGRRLDPDGADNATLRQWLQQVMPDVQSVQAQHRADQVADNLSVGNAVNALRRIGSVDWSDIVARSSLVMRVMLTSPVFLAEDAGTRDQTLHAIERLAHQAGRGEASVARQLLALMAQAVGNRALARHWLDGPGRPAFEEQLGIPSRTARALRAAWALLRTPAYLLTLLLATAAWVAGLDWHGNLSLVDGSGWPHLAIHILTTAALCLPVSEAVVALLNRLISESVTPVHLPRFSLEQGIPPTERVLVVVPAMLSDDVTTRQLLHNLLLHHLASNERHAQFALLTDWPDAPAACADGDAYSLATALSGIEHLNRTYPVAWGDPPRFLLLHRVRQYSPTQQTWMGWERKRGKLEQLVATLVTGALGPFLNLGESSRLAPGTLHLLTLDSDTQLPPGQLRALVAVAAHPQNQPVLDATGQYVVSGYGILQPRITAPLTDVSADSTLATPYHWLLSGQQGMDPYSAMASDVYQDLFGEGSFTGKGLLNVAVLHAVLGGRLPHERVLSHDLLEGSLVRCAVVSDVTLVESEPGRADVARSRMHRWTRGDWQLLPFLLRPGPWPMAAINRWKMWDNLRRSLVAPASVWMLVMSFLGVGLAPVVALVVVCAAYAAGPLMGAVASLVPVRADFAWRRYCWAAAVDLCRTGLGALWNISQLLQQAVSNVDAIGRTLYRLAVSHRHLMEWATAATLHPDTAGIWRGDTARTLIGPALAASALLASAFTPLQASPYLLCLLWAWLLAPVVSLGVSTPFPRPKSRGPTREQADYLHHVARDTWRLFERLVDASNHHLPPDNLQTSPTDLVAPRTSPTNIGLYLLSVACARSFGWLGTLDMMDRLDATLTTLARLQRYEGHCLNWYNTQTLQPLYPRYVSTVDSGNLCSHLLAVAEACKALAADPFNTAPAAHAVALAQDRLSRVPAQPEATATLPPWWQTDLHDTLVSARRDAQAMAGGEAPATALRLQALAQWLEALAWEASFTFLYHSQRRLLHIGYRVDDQVLDTACYDLLASESRMTSLLAIAKGDVPVAHWAALGRPYFAVGSLAGLRSWSGSMFEYLMPLLVLREPGGSALREACKAAVREHIAYLAHQALPWGISESAYAGRDHTLAYQYAPQGVPRLALRRTPELELVVAPYATALATQVDVNSACANLHALENLGARGRYGFCEATDFTPSRQLHGGHFTLVYAYMAHHQGMSIVALANVVLDGVAQGWGMASPRVQAVQWLLHERAPREIPVLKSPPPRLPVKDLLEKPSRLTQIFAPGAQTVEPTHLMSNGRYSVSLRPNGAGWSRWENIALTRWRDDAPRDTHGSFVYLRLDPARGPMSVTQHPAPDDQATYQSTFHVDRVVFEADWPSLHALTTVWVSPEDDIEFRKVVLVNHGRYTLTLDVLSACEVALCPQAADAAHPAFSNLFVQAQWLPEQHAVLFTRKPRLPTENPFQAAHFIAATEGDVTRLLLQTDRQAWLGRNHAPSGPQAHLAPVPTAACTLVTGLDPVSVLGVSFSIAPGAQAVVTFAMAASDNPTTLWAVIDKHHQASTVERASLMSATLAGIQTRPHHLYPEFLPTFQTLTTALVFTLPRVHLRLATPPGLSPACCDRRLLWSLSISGDRPLLLVTICDLQGMGLLRALVQSLGEWARGGVPCDVVVLSNEVHSYLMPLHRELLALREQHQASLRTPYGVGVTGLHVHRTEELSADQISTLTQRASLCFQADGRSLHHHVRTWADAQAQGRPAIATAKGLWRLAAAAVVYAHRPAVAVAETKGAFDAQGNFRFPASATTRPTRPWINVLANPDFGTQVSEAGGGHTWAINSRLNQLTPWRNDPVADLPGEWLLLQDRRTHAVWSVSPSAWGDPAVTYDITHGQGLTTIRHQRDGLEVTATWCVDAQTAVKHIRLELVNRGDTRQHLRMMAMVEWQMGENLVDRATTVTSIVPPRQMVLGGTMLLCTQGEQSAGLGQGTAFLAMPLEHSPELDGPDWTCDRREFFGPQGRLQLPPQLGRRSGQGHDPCAALARRVTLLPGQRLTQVFLLGYAATPTAAIELAGAAMRVSPEHREQRVVGKWNALLGTCVVSTPDPLFDVLVNRWLLYQTLSSRMWAKAGYYQAGGATGFRDQLQDAMALVWARPDLLHDQIVLAASRQFEAGDVQHWWHMPGGAGVRTHISDDLLWLPYACAHYLRSTGDVALLNTMVPFLTSAPIAEGAEDSYTVPLPSDTQGTVYEHGARAIDHSLQVGAHGLPLMGTGDWNDGMNRVGHGGQGESVWLAWFLCIISAEWIPLARSRQEPERAARWERALAGWQAALDGPAWDGAWYVRAFFDDGSPIGSHANGEARIDLLAQAWAVLSGVAPAARQQQAMGSVETQLIDPTSGLIQLLTPPLAHAQPNAGYIQAYPSGVRENGGQYAHAGVWALMAAARLARHTPAADPARDAPYRYFTYLSPAHRAQDARWGHVYGLEPYAMAGDVYSQPPYVGKGGWSWYTGAAGWLHRAAIESLLGLDWRADSVTLWPCLPSHWNRAQVTLTRSGRVVTLTLLRGDTEEVRKELCIQESLLLPPGQPLVWETLPASSRYVVPLVPT</sequence>
<keyword evidence="3" id="KW-0472">Membrane</keyword>
<dbReference type="SUPFAM" id="SSF48208">
    <property type="entry name" value="Six-hairpin glycosidases"/>
    <property type="match status" value="1"/>
</dbReference>
<reference evidence="7 8" key="1">
    <citation type="journal article" date="2013" name="Genome Biol.">
        <title>Genomic analysis reveals key aspects of prokaryotic symbiosis in the phototrophic consortium "Chlorochromatium aggregatum".</title>
        <authorList>
            <person name="Liu Z."/>
            <person name="Muller J."/>
            <person name="Li T."/>
            <person name="Alvey R.M."/>
            <person name="Vogl K."/>
            <person name="Frigaard N.U."/>
            <person name="Rockwell N.C."/>
            <person name="Boyd E.S."/>
            <person name="Tomsho L.P."/>
            <person name="Schuster S.C."/>
            <person name="Henke P."/>
            <person name="Rohde M."/>
            <person name="Overmann J."/>
            <person name="Bryant D.A."/>
        </authorList>
    </citation>
    <scope>NUCLEOTIDE SEQUENCE [LARGE SCALE GENOMIC DNA]</scope>
    <source>
        <strain evidence="7">CR</strain>
    </source>
</reference>
<proteinExistence type="predicted"/>
<evidence type="ECO:0000256" key="3">
    <source>
        <dbReference type="SAM" id="Phobius"/>
    </source>
</evidence>
<dbReference type="RefSeq" id="WP_022773022.1">
    <property type="nucleotide sequence ID" value="NC_022576.1"/>
</dbReference>
<keyword evidence="2" id="KW-0808">Transferase</keyword>
<dbReference type="Pfam" id="PF06165">
    <property type="entry name" value="GH94_b-supersand"/>
    <property type="match status" value="2"/>
</dbReference>
<feature type="domain" description="Glycosyl hydrolase 94 supersandwich" evidence="4">
    <location>
        <begin position="2030"/>
        <end position="2293"/>
    </location>
</feature>
<evidence type="ECO:0000259" key="5">
    <source>
        <dbReference type="Pfam" id="PF10091"/>
    </source>
</evidence>
<dbReference type="EMBL" id="CP004885">
    <property type="protein sequence ID" value="AGX87527.1"/>
    <property type="molecule type" value="Genomic_DNA"/>
</dbReference>
<dbReference type="InterPro" id="IPR037820">
    <property type="entry name" value="GH94N_NdvB"/>
</dbReference>
<dbReference type="Gene3D" id="2.70.98.40">
    <property type="entry name" value="Glycoside hydrolase, family 65, N-terminal domain"/>
    <property type="match status" value="2"/>
</dbReference>
<dbReference type="InterPro" id="IPR012341">
    <property type="entry name" value="6hp_glycosidase-like_sf"/>
</dbReference>